<dbReference type="InterPro" id="IPR032284">
    <property type="entry name" value="RecQ_Zn-bd"/>
</dbReference>
<dbReference type="GO" id="GO:0005737">
    <property type="term" value="C:cytoplasm"/>
    <property type="evidence" value="ECO:0007669"/>
    <property type="project" value="TreeGrafter"/>
</dbReference>
<dbReference type="GO" id="GO:0003677">
    <property type="term" value="F:DNA binding"/>
    <property type="evidence" value="ECO:0007669"/>
    <property type="project" value="UniProtKB-KW"/>
</dbReference>
<keyword evidence="4 11" id="KW-0378">Hydrolase</keyword>
<dbReference type="SMART" id="SM00490">
    <property type="entry name" value="HELICc"/>
    <property type="match status" value="1"/>
</dbReference>
<evidence type="ECO:0000259" key="12">
    <source>
        <dbReference type="PROSITE" id="PS51194"/>
    </source>
</evidence>
<keyword evidence="3 11" id="KW-0547">Nucleotide-binding</keyword>
<evidence type="ECO:0000256" key="7">
    <source>
        <dbReference type="ARBA" id="ARBA00023125"/>
    </source>
</evidence>
<keyword evidence="8" id="KW-0413">Isomerase</keyword>
<dbReference type="PROSITE" id="PS51194">
    <property type="entry name" value="HELICASE_CTER"/>
    <property type="match status" value="1"/>
</dbReference>
<feature type="domain" description="Helicase C-terminal" evidence="12">
    <location>
        <begin position="38"/>
        <end position="182"/>
    </location>
</feature>
<evidence type="ECO:0000313" key="13">
    <source>
        <dbReference type="EMBL" id="CAD9665374.1"/>
    </source>
</evidence>
<dbReference type="GO" id="GO:0005634">
    <property type="term" value="C:nucleus"/>
    <property type="evidence" value="ECO:0007669"/>
    <property type="project" value="UniProtKB-SubCell"/>
</dbReference>
<dbReference type="SUPFAM" id="SSF52540">
    <property type="entry name" value="P-loop containing nucleoside triphosphate hydrolases"/>
    <property type="match status" value="1"/>
</dbReference>
<evidence type="ECO:0000256" key="3">
    <source>
        <dbReference type="ARBA" id="ARBA00022741"/>
    </source>
</evidence>
<gene>
    <name evidence="13" type="ORF">QSP1433_LOCUS1343</name>
</gene>
<evidence type="ECO:0000256" key="1">
    <source>
        <dbReference type="ARBA" id="ARBA00004123"/>
    </source>
</evidence>
<keyword evidence="7" id="KW-0238">DNA-binding</keyword>
<evidence type="ECO:0000256" key="2">
    <source>
        <dbReference type="ARBA" id="ARBA00005446"/>
    </source>
</evidence>
<keyword evidence="6 11" id="KW-0067">ATP-binding</keyword>
<evidence type="ECO:0000256" key="5">
    <source>
        <dbReference type="ARBA" id="ARBA00022806"/>
    </source>
</evidence>
<comment type="similarity">
    <text evidence="2 11">Belongs to the helicase family. RecQ subfamily.</text>
</comment>
<dbReference type="PANTHER" id="PTHR13710">
    <property type="entry name" value="DNA HELICASE RECQ FAMILY MEMBER"/>
    <property type="match status" value="1"/>
</dbReference>
<dbReference type="AlphaFoldDB" id="A0A7S2RAG4"/>
<dbReference type="CDD" id="cd18794">
    <property type="entry name" value="SF2_C_RecQ"/>
    <property type="match status" value="1"/>
</dbReference>
<dbReference type="FunFam" id="3.40.50.300:FF:000340">
    <property type="entry name" value="Bloom syndrome, RecQ helicase"/>
    <property type="match status" value="1"/>
</dbReference>
<evidence type="ECO:0000256" key="9">
    <source>
        <dbReference type="ARBA" id="ARBA00023242"/>
    </source>
</evidence>
<dbReference type="InterPro" id="IPR027417">
    <property type="entry name" value="P-loop_NTPase"/>
</dbReference>
<dbReference type="Gene3D" id="3.40.50.300">
    <property type="entry name" value="P-loop containing nucleotide triphosphate hydrolases"/>
    <property type="match status" value="1"/>
</dbReference>
<evidence type="ECO:0000256" key="10">
    <source>
        <dbReference type="ARBA" id="ARBA00034617"/>
    </source>
</evidence>
<dbReference type="EC" id="5.6.2.4" evidence="11"/>
<dbReference type="GO" id="GO:0000724">
    <property type="term" value="P:double-strand break repair via homologous recombination"/>
    <property type="evidence" value="ECO:0007669"/>
    <property type="project" value="TreeGrafter"/>
</dbReference>
<proteinExistence type="inferred from homology"/>
<dbReference type="GO" id="GO:0043138">
    <property type="term" value="F:3'-5' DNA helicase activity"/>
    <property type="evidence" value="ECO:0007669"/>
    <property type="project" value="UniProtKB-EC"/>
</dbReference>
<dbReference type="NCBIfam" id="TIGR00614">
    <property type="entry name" value="recQ_fam"/>
    <property type="match status" value="1"/>
</dbReference>
<dbReference type="GO" id="GO:0005694">
    <property type="term" value="C:chromosome"/>
    <property type="evidence" value="ECO:0007669"/>
    <property type="project" value="TreeGrafter"/>
</dbReference>
<keyword evidence="9 11" id="KW-0539">Nucleus</keyword>
<dbReference type="GO" id="GO:0005524">
    <property type="term" value="F:ATP binding"/>
    <property type="evidence" value="ECO:0007669"/>
    <property type="project" value="UniProtKB-KW"/>
</dbReference>
<dbReference type="GO" id="GO:0009378">
    <property type="term" value="F:four-way junction helicase activity"/>
    <property type="evidence" value="ECO:0007669"/>
    <property type="project" value="TreeGrafter"/>
</dbReference>
<keyword evidence="5 11" id="KW-0347">Helicase</keyword>
<reference evidence="13" key="1">
    <citation type="submission" date="2021-01" db="EMBL/GenBank/DDBJ databases">
        <authorList>
            <person name="Corre E."/>
            <person name="Pelletier E."/>
            <person name="Niang G."/>
            <person name="Scheremetjew M."/>
            <person name="Finn R."/>
            <person name="Kale V."/>
            <person name="Holt S."/>
            <person name="Cochrane G."/>
            <person name="Meng A."/>
            <person name="Brown T."/>
            <person name="Cohen L."/>
        </authorList>
    </citation>
    <scope>NUCLEOTIDE SEQUENCE</scope>
    <source>
        <strain evidence="13">NY070348D</strain>
    </source>
</reference>
<dbReference type="EMBL" id="HBHK01002251">
    <property type="protein sequence ID" value="CAD9665374.1"/>
    <property type="molecule type" value="Transcribed_RNA"/>
</dbReference>
<comment type="subcellular location">
    <subcellularLocation>
        <location evidence="1 11">Nucleus</location>
    </subcellularLocation>
</comment>
<dbReference type="Pfam" id="PF16124">
    <property type="entry name" value="RecQ_Zn_bind"/>
    <property type="match status" value="1"/>
</dbReference>
<organism evidence="13">
    <name type="scientific">Mucochytrium quahogii</name>
    <dbReference type="NCBI Taxonomy" id="96639"/>
    <lineage>
        <taxon>Eukaryota</taxon>
        <taxon>Sar</taxon>
        <taxon>Stramenopiles</taxon>
        <taxon>Bigyra</taxon>
        <taxon>Labyrinthulomycetes</taxon>
        <taxon>Thraustochytrida</taxon>
        <taxon>Thraustochytriidae</taxon>
        <taxon>Mucochytrium</taxon>
    </lineage>
</organism>
<name>A0A7S2RAG4_9STRA</name>
<dbReference type="InterPro" id="IPR004589">
    <property type="entry name" value="DNA_helicase_ATP-dep_RecQ"/>
</dbReference>
<protein>
    <recommendedName>
        <fullName evidence="11">ATP-dependent DNA helicase</fullName>
        <ecNumber evidence="11">5.6.2.4</ecNumber>
    </recommendedName>
</protein>
<sequence length="224" mass="25888">MQVNEMKTIRRSFNRANLRYSVVEKEDDKTGAEALATYIKSWVKRSRHLTSGIVYCLTQDDTKQLASFLVRKGVSADYYHGGMNTSDRQLVQTGWMVGKIQVICATIAYGMGIDKKNVRFVVHFQLSKSIEGYYQESGRAGRDGKHSECVLFYNPKDVSRVKKIITMPKKGKTRNMKERDIKKLEKVAEYCENRLQCRRQQLLLHFNEHCPIQRCNGSCDNCEK</sequence>
<evidence type="ECO:0000256" key="11">
    <source>
        <dbReference type="RuleBase" id="RU364117"/>
    </source>
</evidence>
<dbReference type="InterPro" id="IPR001650">
    <property type="entry name" value="Helicase_C-like"/>
</dbReference>
<evidence type="ECO:0000256" key="6">
    <source>
        <dbReference type="ARBA" id="ARBA00022840"/>
    </source>
</evidence>
<dbReference type="PANTHER" id="PTHR13710:SF153">
    <property type="entry name" value="RECQ-LIKE DNA HELICASE BLM"/>
    <property type="match status" value="1"/>
</dbReference>
<accession>A0A7S2RAG4</accession>
<evidence type="ECO:0000256" key="8">
    <source>
        <dbReference type="ARBA" id="ARBA00023235"/>
    </source>
</evidence>
<comment type="catalytic activity">
    <reaction evidence="11">
        <text>ATP + H2O = ADP + phosphate + H(+)</text>
        <dbReference type="Rhea" id="RHEA:13065"/>
        <dbReference type="ChEBI" id="CHEBI:15377"/>
        <dbReference type="ChEBI" id="CHEBI:15378"/>
        <dbReference type="ChEBI" id="CHEBI:30616"/>
        <dbReference type="ChEBI" id="CHEBI:43474"/>
        <dbReference type="ChEBI" id="CHEBI:456216"/>
    </reaction>
</comment>
<comment type="catalytic activity">
    <reaction evidence="10 11">
        <text>Couples ATP hydrolysis with the unwinding of duplex DNA by translocating in the 3'-5' direction.</text>
        <dbReference type="EC" id="5.6.2.4"/>
    </reaction>
</comment>
<dbReference type="GO" id="GO:0016787">
    <property type="term" value="F:hydrolase activity"/>
    <property type="evidence" value="ECO:0007669"/>
    <property type="project" value="UniProtKB-KW"/>
</dbReference>
<evidence type="ECO:0000256" key="4">
    <source>
        <dbReference type="ARBA" id="ARBA00022801"/>
    </source>
</evidence>
<dbReference type="Pfam" id="PF00271">
    <property type="entry name" value="Helicase_C"/>
    <property type="match status" value="1"/>
</dbReference>